<accession>A0A8S1HTW4</accession>
<organism evidence="1 2">
    <name type="scientific">Caenorhabditis auriculariae</name>
    <dbReference type="NCBI Taxonomy" id="2777116"/>
    <lineage>
        <taxon>Eukaryota</taxon>
        <taxon>Metazoa</taxon>
        <taxon>Ecdysozoa</taxon>
        <taxon>Nematoda</taxon>
        <taxon>Chromadorea</taxon>
        <taxon>Rhabditida</taxon>
        <taxon>Rhabditina</taxon>
        <taxon>Rhabditomorpha</taxon>
        <taxon>Rhabditoidea</taxon>
        <taxon>Rhabditidae</taxon>
        <taxon>Peloderinae</taxon>
        <taxon>Caenorhabditis</taxon>
    </lineage>
</organism>
<name>A0A8S1HTW4_9PELO</name>
<dbReference type="EMBL" id="CAJGYM010000242">
    <property type="protein sequence ID" value="CAD6200133.1"/>
    <property type="molecule type" value="Genomic_DNA"/>
</dbReference>
<comment type="caution">
    <text evidence="1">The sequence shown here is derived from an EMBL/GenBank/DDBJ whole genome shotgun (WGS) entry which is preliminary data.</text>
</comment>
<evidence type="ECO:0000313" key="2">
    <source>
        <dbReference type="Proteomes" id="UP000835052"/>
    </source>
</evidence>
<gene>
    <name evidence="1" type="ORF">CAUJ_LOCUS16032</name>
</gene>
<sequence length="87" mass="10206">MPRHVLFASRSRYQGLSSIVRRLDWAARYRMNDLQNDLFNSLEDLETLGKVGDDPEWVNMCEAAKTGFMEVFFRINKMSSNQRFPSL</sequence>
<proteinExistence type="predicted"/>
<dbReference type="AlphaFoldDB" id="A0A8S1HTW4"/>
<reference evidence="1" key="1">
    <citation type="submission" date="2020-10" db="EMBL/GenBank/DDBJ databases">
        <authorList>
            <person name="Kikuchi T."/>
        </authorList>
    </citation>
    <scope>NUCLEOTIDE SEQUENCE</scope>
    <source>
        <strain evidence="1">NKZ352</strain>
    </source>
</reference>
<evidence type="ECO:0000313" key="1">
    <source>
        <dbReference type="EMBL" id="CAD6200133.1"/>
    </source>
</evidence>
<protein>
    <submittedName>
        <fullName evidence="1">Uncharacterized protein</fullName>
    </submittedName>
</protein>
<keyword evidence="2" id="KW-1185">Reference proteome</keyword>
<dbReference type="Proteomes" id="UP000835052">
    <property type="component" value="Unassembled WGS sequence"/>
</dbReference>